<evidence type="ECO:0000313" key="2">
    <source>
        <dbReference type="Proteomes" id="UP000214720"/>
    </source>
</evidence>
<gene>
    <name evidence="1" type="ORF">BSU04_33610</name>
</gene>
<organism evidence="1 2">
    <name type="scientific">Caballeronia sordidicola</name>
    <name type="common">Burkholderia sordidicola</name>
    <dbReference type="NCBI Taxonomy" id="196367"/>
    <lineage>
        <taxon>Bacteria</taxon>
        <taxon>Pseudomonadati</taxon>
        <taxon>Pseudomonadota</taxon>
        <taxon>Betaproteobacteria</taxon>
        <taxon>Burkholderiales</taxon>
        <taxon>Burkholderiaceae</taxon>
        <taxon>Caballeronia</taxon>
    </lineage>
</organism>
<reference evidence="2" key="1">
    <citation type="submission" date="2017-01" db="EMBL/GenBank/DDBJ databases">
        <title>Genome Analysis of Deinococcus marmoris KOPRI26562.</title>
        <authorList>
            <person name="Kim J.H."/>
            <person name="Oh H.-M."/>
        </authorList>
    </citation>
    <scope>NUCLEOTIDE SEQUENCE [LARGE SCALE GENOMIC DNA]</scope>
    <source>
        <strain evidence="2">PAMC 26633</strain>
    </source>
</reference>
<protein>
    <submittedName>
        <fullName evidence="1">Uncharacterized protein</fullName>
    </submittedName>
</protein>
<sequence>MFRHFEKHRFDTAGDVRIEGYGLRAVGCIDVKQHLLARRDRFRSLVREHLHIQVDTLGIEREYRCLYTNRRAFLDLVQIVDVRLQREQRAASRSTDRIVQADAVHECIGREAEDQHVERVTEMAVVVDPFGPYRVAINSAILRHSCAFVSPPCRGGI</sequence>
<comment type="caution">
    <text evidence="1">The sequence shown here is derived from an EMBL/GenBank/DDBJ whole genome shotgun (WGS) entry which is preliminary data.</text>
</comment>
<name>A0A226WS91_CABSO</name>
<proteinExistence type="predicted"/>
<dbReference type="Proteomes" id="UP000214720">
    <property type="component" value="Unassembled WGS sequence"/>
</dbReference>
<dbReference type="AlphaFoldDB" id="A0A226WS91"/>
<evidence type="ECO:0000313" key="1">
    <source>
        <dbReference type="EMBL" id="OXC74041.1"/>
    </source>
</evidence>
<accession>A0A226WS91</accession>
<dbReference type="EMBL" id="MTHB01000233">
    <property type="protein sequence ID" value="OXC74041.1"/>
    <property type="molecule type" value="Genomic_DNA"/>
</dbReference>